<keyword evidence="3 5" id="KW-1133">Transmembrane helix</keyword>
<dbReference type="Proteomes" id="UP000051248">
    <property type="component" value="Unassembled WGS sequence"/>
</dbReference>
<gene>
    <name evidence="7" type="ORF">FD03_GL002011</name>
</gene>
<evidence type="ECO:0000256" key="2">
    <source>
        <dbReference type="ARBA" id="ARBA00022692"/>
    </source>
</evidence>
<dbReference type="RefSeq" id="WP_025024347.1">
    <property type="nucleotide sequence ID" value="NZ_AZDZ01000003.1"/>
</dbReference>
<protein>
    <submittedName>
        <fullName evidence="7">Abc transporter, permease protein</fullName>
    </submittedName>
</protein>
<dbReference type="InterPro" id="IPR051784">
    <property type="entry name" value="Nod_factor_ABC_transporter"/>
</dbReference>
<dbReference type="EMBL" id="AZDZ01000003">
    <property type="protein sequence ID" value="KRK80586.1"/>
    <property type="molecule type" value="Genomic_DNA"/>
</dbReference>
<dbReference type="PATRIC" id="fig|1423775.4.peg.2048"/>
<dbReference type="GO" id="GO:0140359">
    <property type="term" value="F:ABC-type transporter activity"/>
    <property type="evidence" value="ECO:0007669"/>
    <property type="project" value="InterPro"/>
</dbReference>
<comment type="subcellular location">
    <subcellularLocation>
        <location evidence="1">Membrane</location>
        <topology evidence="1">Multi-pass membrane protein</topology>
    </subcellularLocation>
</comment>
<dbReference type="PIRSF" id="PIRSF006648">
    <property type="entry name" value="DrrB"/>
    <property type="match status" value="1"/>
</dbReference>
<feature type="transmembrane region" description="Helical" evidence="5">
    <location>
        <begin position="57"/>
        <end position="79"/>
    </location>
</feature>
<dbReference type="Pfam" id="PF01061">
    <property type="entry name" value="ABC2_membrane"/>
    <property type="match status" value="1"/>
</dbReference>
<feature type="transmembrane region" description="Helical" evidence="5">
    <location>
        <begin position="138"/>
        <end position="157"/>
    </location>
</feature>
<dbReference type="PANTHER" id="PTHR43229:SF2">
    <property type="entry name" value="NODULATION PROTEIN J"/>
    <property type="match status" value="1"/>
</dbReference>
<proteinExistence type="predicted"/>
<evidence type="ECO:0000256" key="3">
    <source>
        <dbReference type="ARBA" id="ARBA00022989"/>
    </source>
</evidence>
<keyword evidence="8" id="KW-1185">Reference proteome</keyword>
<dbReference type="GO" id="GO:0043190">
    <property type="term" value="C:ATP-binding cassette (ABC) transporter complex"/>
    <property type="evidence" value="ECO:0007669"/>
    <property type="project" value="InterPro"/>
</dbReference>
<evidence type="ECO:0000259" key="6">
    <source>
        <dbReference type="Pfam" id="PF01061"/>
    </source>
</evidence>
<dbReference type="InterPro" id="IPR013525">
    <property type="entry name" value="ABC2_TM"/>
</dbReference>
<dbReference type="eggNOG" id="COG0842">
    <property type="taxonomic scope" value="Bacteria"/>
</dbReference>
<feature type="transmembrane region" description="Helical" evidence="5">
    <location>
        <begin position="169"/>
        <end position="187"/>
    </location>
</feature>
<dbReference type="AlphaFoldDB" id="A0A0R1KKW2"/>
<dbReference type="InterPro" id="IPR000412">
    <property type="entry name" value="ABC_2_transport"/>
</dbReference>
<keyword evidence="4 5" id="KW-0472">Membrane</keyword>
<evidence type="ECO:0000256" key="4">
    <source>
        <dbReference type="ARBA" id="ARBA00023136"/>
    </source>
</evidence>
<evidence type="ECO:0000313" key="8">
    <source>
        <dbReference type="Proteomes" id="UP000051248"/>
    </source>
</evidence>
<evidence type="ECO:0000256" key="5">
    <source>
        <dbReference type="SAM" id="Phobius"/>
    </source>
</evidence>
<feature type="domain" description="ABC-2 type transporter transmembrane" evidence="6">
    <location>
        <begin position="7"/>
        <end position="203"/>
    </location>
</feature>
<feature type="transmembrane region" description="Helical" evidence="5">
    <location>
        <begin position="21"/>
        <end position="37"/>
    </location>
</feature>
<keyword evidence="2 5" id="KW-0812">Transmembrane</keyword>
<evidence type="ECO:0000256" key="1">
    <source>
        <dbReference type="ARBA" id="ARBA00004141"/>
    </source>
</evidence>
<dbReference type="STRING" id="1423775.FD03_GL002011"/>
<sequence>MNRFIYQININFKRIILRNKRFFLFDMMLPIVFYLLYSKVLVTGIPQTDLKTWQMNYLISMIIYSCLLGSIITVANTLLEDKTSHFDILSQLTPLPRWQYYLSRILIFLLLNLISSIGICLVGIFVNNLTLSITTWSLIILITIIGTVPLIFIGILISLANNPATVNMLNNLLVFPLAMISGLWWPITMMPKWLQSIGKLTPTFELSNIDQSILHGKIIDNQYVLGIILWLVAIGTTTLLITKYQKYKELDIE</sequence>
<name>A0A0R1KKW2_9LACO</name>
<feature type="transmembrane region" description="Helical" evidence="5">
    <location>
        <begin position="223"/>
        <end position="242"/>
    </location>
</feature>
<evidence type="ECO:0000313" key="7">
    <source>
        <dbReference type="EMBL" id="KRK80586.1"/>
    </source>
</evidence>
<accession>A0A0R1KKW2</accession>
<dbReference type="PANTHER" id="PTHR43229">
    <property type="entry name" value="NODULATION PROTEIN J"/>
    <property type="match status" value="1"/>
</dbReference>
<reference evidence="7 8" key="1">
    <citation type="journal article" date="2015" name="Genome Announc.">
        <title>Expanding the biotechnology potential of lactobacilli through comparative genomics of 213 strains and associated genera.</title>
        <authorList>
            <person name="Sun Z."/>
            <person name="Harris H.M."/>
            <person name="McCann A."/>
            <person name="Guo C."/>
            <person name="Argimon S."/>
            <person name="Zhang W."/>
            <person name="Yang X."/>
            <person name="Jeffery I.B."/>
            <person name="Cooney J.C."/>
            <person name="Kagawa T.F."/>
            <person name="Liu W."/>
            <person name="Song Y."/>
            <person name="Salvetti E."/>
            <person name="Wrobel A."/>
            <person name="Rasinkangas P."/>
            <person name="Parkhill J."/>
            <person name="Rea M.C."/>
            <person name="O'Sullivan O."/>
            <person name="Ritari J."/>
            <person name="Douillard F.P."/>
            <person name="Paul Ross R."/>
            <person name="Yang R."/>
            <person name="Briner A.E."/>
            <person name="Felis G.E."/>
            <person name="de Vos W.M."/>
            <person name="Barrangou R."/>
            <person name="Klaenhammer T.R."/>
            <person name="Caufield P.W."/>
            <person name="Cui Y."/>
            <person name="Zhang H."/>
            <person name="O'Toole P.W."/>
        </authorList>
    </citation>
    <scope>NUCLEOTIDE SEQUENCE [LARGE SCALE GENOMIC DNA]</scope>
    <source>
        <strain evidence="7 8">DSM 19682</strain>
    </source>
</reference>
<organism evidence="7 8">
    <name type="scientific">Companilactobacillus nodensis DSM 19682 = JCM 14932 = NBRC 107160</name>
    <dbReference type="NCBI Taxonomy" id="1423775"/>
    <lineage>
        <taxon>Bacteria</taxon>
        <taxon>Bacillati</taxon>
        <taxon>Bacillota</taxon>
        <taxon>Bacilli</taxon>
        <taxon>Lactobacillales</taxon>
        <taxon>Lactobacillaceae</taxon>
        <taxon>Companilactobacillus</taxon>
    </lineage>
</organism>
<comment type="caution">
    <text evidence="7">The sequence shown here is derived from an EMBL/GenBank/DDBJ whole genome shotgun (WGS) entry which is preliminary data.</text>
</comment>
<feature type="transmembrane region" description="Helical" evidence="5">
    <location>
        <begin position="100"/>
        <end position="126"/>
    </location>
</feature>